<dbReference type="GO" id="GO:0051301">
    <property type="term" value="P:cell division"/>
    <property type="evidence" value="ECO:0007669"/>
    <property type="project" value="UniProtKB-KW"/>
</dbReference>
<dbReference type="Pfam" id="PF12895">
    <property type="entry name" value="ANAPC3"/>
    <property type="match status" value="1"/>
</dbReference>
<dbReference type="PANTHER" id="PTHR12558:SF9">
    <property type="entry name" value="CELL DIVISION CYCLE PROTEIN 16 HOMOLOG"/>
    <property type="match status" value="1"/>
</dbReference>
<dbReference type="SUPFAM" id="SSF48452">
    <property type="entry name" value="TPR-like"/>
    <property type="match status" value="2"/>
</dbReference>
<dbReference type="Gene3D" id="1.25.40.10">
    <property type="entry name" value="Tetratricopeptide repeat domain"/>
    <property type="match status" value="2"/>
</dbReference>
<dbReference type="GO" id="GO:0005680">
    <property type="term" value="C:anaphase-promoting complex"/>
    <property type="evidence" value="ECO:0007669"/>
    <property type="project" value="UniProtKB-ARBA"/>
</dbReference>
<keyword evidence="1" id="KW-0132">Cell division</keyword>
<protein>
    <submittedName>
        <fullName evidence="9">Similar to Anaphase-promoting complex subunit cut9 acc. no. P41889</fullName>
    </submittedName>
</protein>
<keyword evidence="2" id="KW-0677">Repeat</keyword>
<dbReference type="Pfam" id="PF13181">
    <property type="entry name" value="TPR_8"/>
    <property type="match status" value="1"/>
</dbReference>
<organism evidence="9 10">
    <name type="scientific">Pyronema omphalodes (strain CBS 100304)</name>
    <name type="common">Pyronema confluens</name>
    <dbReference type="NCBI Taxonomy" id="1076935"/>
    <lineage>
        <taxon>Eukaryota</taxon>
        <taxon>Fungi</taxon>
        <taxon>Dikarya</taxon>
        <taxon>Ascomycota</taxon>
        <taxon>Pezizomycotina</taxon>
        <taxon>Pezizomycetes</taxon>
        <taxon>Pezizales</taxon>
        <taxon>Pyronemataceae</taxon>
        <taxon>Pyronema</taxon>
    </lineage>
</organism>
<sequence length="625" mass="69743">MASAPPTAGEGSSLNLTSRRKGAPASNPKMEEFLRNWRQDALNKHQHDAAIFVGDKLLALTGDPKDAFWLAQVHFGNGHYNRALSFLTRNDLISKSTSCRYLAALCLMKQSKYDEALTILGEKNPSHLAFNTPQAARRKKTSGGKGDEYEKGNLKFEAAMCHLRGLIYAKQNAFDKAKDCYKQAVLIDVKCFEAFDQLMKNSLMSPDEEWAFLESLDFANLSVDGEQGQEAQFAKMLYTTRLSKYKNPTAFNQATEKLSTDYNLANNADLIVARSELLFTQCRFKECLQLCEGIIKNDSYNFAVYPLYLACMHELNMKNKLFLVSHDMADSYPDEPVTWLAASMMDPHFGPAWIGFAHTFAAEGEHDQAISAYSTAARLFQGTHLPQLFLGMQHLQLNNVTLADEYLNTAFNLCKSDPLLLNELGVVFYHKDALQDSIKCFTKALQIADDIESNPKAWVATKANLGHAFRRLEMFDKALVCFAEVTRTADTNDPQVYSAIGLCHLQAGRPWEAIVNLHEALAISPQDPVATELLEKALAENADKDSIFTTTMLNTDGTLITQDSDDVDAIIRSHQREQRSKRSGGSTSRPQSSHQAPRAPAAPRRRLADVTRDYGGMEVSDEDEL</sequence>
<evidence type="ECO:0000256" key="1">
    <source>
        <dbReference type="ARBA" id="ARBA00022618"/>
    </source>
</evidence>
<evidence type="ECO:0000256" key="8">
    <source>
        <dbReference type="SAM" id="MobiDB-lite"/>
    </source>
</evidence>
<accession>U4L434</accession>
<reference evidence="9 10" key="1">
    <citation type="journal article" date="2013" name="PLoS Genet.">
        <title>The genome and development-dependent transcriptomes of Pyronema confluens: a window into fungal evolution.</title>
        <authorList>
            <person name="Traeger S."/>
            <person name="Altegoer F."/>
            <person name="Freitag M."/>
            <person name="Gabaldon T."/>
            <person name="Kempken F."/>
            <person name="Kumar A."/>
            <person name="Marcet-Houben M."/>
            <person name="Poggeler S."/>
            <person name="Stajich J.E."/>
            <person name="Nowrousian M."/>
        </authorList>
    </citation>
    <scope>NUCLEOTIDE SEQUENCE [LARGE SCALE GENOMIC DNA]</scope>
    <source>
        <strain evidence="10">CBS 100304</strain>
        <tissue evidence="9">Vegetative mycelium</tissue>
    </source>
</reference>
<feature type="compositionally biased region" description="Polar residues" evidence="8">
    <location>
        <begin position="583"/>
        <end position="595"/>
    </location>
</feature>
<feature type="region of interest" description="Disordered" evidence="8">
    <location>
        <begin position="574"/>
        <end position="625"/>
    </location>
</feature>
<dbReference type="GO" id="GO:0031145">
    <property type="term" value="P:anaphase-promoting complex-dependent catabolic process"/>
    <property type="evidence" value="ECO:0007669"/>
    <property type="project" value="TreeGrafter"/>
</dbReference>
<keyword evidence="10" id="KW-1185">Reference proteome</keyword>
<keyword evidence="3" id="KW-0498">Mitosis</keyword>
<evidence type="ECO:0000256" key="3">
    <source>
        <dbReference type="ARBA" id="ARBA00022776"/>
    </source>
</evidence>
<dbReference type="InterPro" id="IPR019734">
    <property type="entry name" value="TPR_rpt"/>
</dbReference>
<dbReference type="OrthoDB" id="10006270at2759"/>
<evidence type="ECO:0000256" key="2">
    <source>
        <dbReference type="ARBA" id="ARBA00022737"/>
    </source>
</evidence>
<evidence type="ECO:0000256" key="4">
    <source>
        <dbReference type="ARBA" id="ARBA00022786"/>
    </source>
</evidence>
<dbReference type="AlphaFoldDB" id="U4L434"/>
<dbReference type="PANTHER" id="PTHR12558">
    <property type="entry name" value="CELL DIVISION CYCLE 16,23,27"/>
    <property type="match status" value="1"/>
</dbReference>
<dbReference type="SMART" id="SM00028">
    <property type="entry name" value="TPR"/>
    <property type="match status" value="7"/>
</dbReference>
<evidence type="ECO:0000256" key="5">
    <source>
        <dbReference type="ARBA" id="ARBA00022803"/>
    </source>
</evidence>
<evidence type="ECO:0000313" key="10">
    <source>
        <dbReference type="Proteomes" id="UP000018144"/>
    </source>
</evidence>
<dbReference type="GO" id="GO:0016567">
    <property type="term" value="P:protein ubiquitination"/>
    <property type="evidence" value="ECO:0007669"/>
    <property type="project" value="TreeGrafter"/>
</dbReference>
<proteinExistence type="predicted"/>
<dbReference type="OMA" id="DPFHNNA"/>
<keyword evidence="4" id="KW-0833">Ubl conjugation pathway</keyword>
<dbReference type="PROSITE" id="PS50005">
    <property type="entry name" value="TPR"/>
    <property type="match status" value="1"/>
</dbReference>
<dbReference type="GO" id="GO:0045842">
    <property type="term" value="P:positive regulation of mitotic metaphase/anaphase transition"/>
    <property type="evidence" value="ECO:0007669"/>
    <property type="project" value="TreeGrafter"/>
</dbReference>
<name>U4L434_PYROM</name>
<keyword evidence="6" id="KW-0131">Cell cycle</keyword>
<dbReference type="EMBL" id="HF935545">
    <property type="protein sequence ID" value="CCX10494.1"/>
    <property type="molecule type" value="Genomic_DNA"/>
</dbReference>
<gene>
    <name evidence="9" type="ORF">PCON_10088</name>
</gene>
<dbReference type="GO" id="GO:0005737">
    <property type="term" value="C:cytoplasm"/>
    <property type="evidence" value="ECO:0007669"/>
    <property type="project" value="TreeGrafter"/>
</dbReference>
<dbReference type="Proteomes" id="UP000018144">
    <property type="component" value="Unassembled WGS sequence"/>
</dbReference>
<feature type="region of interest" description="Disordered" evidence="8">
    <location>
        <begin position="1"/>
        <end position="27"/>
    </location>
</feature>
<evidence type="ECO:0000256" key="7">
    <source>
        <dbReference type="PROSITE-ProRule" id="PRU00339"/>
    </source>
</evidence>
<evidence type="ECO:0000313" key="9">
    <source>
        <dbReference type="EMBL" id="CCX10494.1"/>
    </source>
</evidence>
<dbReference type="InterPro" id="IPR011990">
    <property type="entry name" value="TPR-like_helical_dom_sf"/>
</dbReference>
<dbReference type="eggNOG" id="KOG1173">
    <property type="taxonomic scope" value="Eukaryota"/>
</dbReference>
<dbReference type="STRING" id="1076935.U4L434"/>
<evidence type="ECO:0000256" key="6">
    <source>
        <dbReference type="ARBA" id="ARBA00023306"/>
    </source>
</evidence>
<keyword evidence="5 7" id="KW-0802">TPR repeat</keyword>
<feature type="repeat" description="TPR" evidence="7">
    <location>
        <begin position="494"/>
        <end position="527"/>
    </location>
</feature>